<reference evidence="2" key="1">
    <citation type="submission" date="2013-04" db="EMBL/GenBank/DDBJ databases">
        <title>The Genome Sequence of Fonticula alba ATCC 38817.</title>
        <authorList>
            <consortium name="The Broad Institute Genomics Platform"/>
            <person name="Russ C."/>
            <person name="Cuomo C."/>
            <person name="Burger G."/>
            <person name="Gray M.W."/>
            <person name="Holland P.W.H."/>
            <person name="King N."/>
            <person name="Lang F.B.F."/>
            <person name="Roger A.J."/>
            <person name="Ruiz-Trillo I."/>
            <person name="Brown M."/>
            <person name="Walker B."/>
            <person name="Young S."/>
            <person name="Zeng Q."/>
            <person name="Gargeya S."/>
            <person name="Fitzgerald M."/>
            <person name="Haas B."/>
            <person name="Abouelleil A."/>
            <person name="Allen A.W."/>
            <person name="Alvarado L."/>
            <person name="Arachchi H.M."/>
            <person name="Berlin A.M."/>
            <person name="Chapman S.B."/>
            <person name="Gainer-Dewar J."/>
            <person name="Goldberg J."/>
            <person name="Griggs A."/>
            <person name="Gujja S."/>
            <person name="Hansen M."/>
            <person name="Howarth C."/>
            <person name="Imamovic A."/>
            <person name="Ireland A."/>
            <person name="Larimer J."/>
            <person name="McCowan C."/>
            <person name="Murphy C."/>
            <person name="Pearson M."/>
            <person name="Poon T.W."/>
            <person name="Priest M."/>
            <person name="Roberts A."/>
            <person name="Saif S."/>
            <person name="Shea T."/>
            <person name="Sisk P."/>
            <person name="Sykes S."/>
            <person name="Wortman J."/>
            <person name="Nusbaum C."/>
            <person name="Birren B."/>
        </authorList>
    </citation>
    <scope>NUCLEOTIDE SEQUENCE [LARGE SCALE GENOMIC DNA]</scope>
    <source>
        <strain evidence="2">ATCC 38817</strain>
    </source>
</reference>
<feature type="compositionally biased region" description="Low complexity" evidence="1">
    <location>
        <begin position="553"/>
        <end position="572"/>
    </location>
</feature>
<keyword evidence="3" id="KW-1185">Reference proteome</keyword>
<feature type="compositionally biased region" description="Basic residues" evidence="1">
    <location>
        <begin position="504"/>
        <end position="515"/>
    </location>
</feature>
<dbReference type="RefSeq" id="XP_009493063.1">
    <property type="nucleotide sequence ID" value="XM_009494788.1"/>
</dbReference>
<organism evidence="2">
    <name type="scientific">Fonticula alba</name>
    <name type="common">Slime mold</name>
    <dbReference type="NCBI Taxonomy" id="691883"/>
    <lineage>
        <taxon>Eukaryota</taxon>
        <taxon>Rotosphaerida</taxon>
        <taxon>Fonticulaceae</taxon>
        <taxon>Fonticula</taxon>
    </lineage>
</organism>
<evidence type="ECO:0000313" key="3">
    <source>
        <dbReference type="Proteomes" id="UP000030693"/>
    </source>
</evidence>
<dbReference type="GeneID" id="20525626"/>
<feature type="compositionally biased region" description="Polar residues" evidence="1">
    <location>
        <begin position="516"/>
        <end position="534"/>
    </location>
</feature>
<evidence type="ECO:0000313" key="2">
    <source>
        <dbReference type="EMBL" id="KCV73362.1"/>
    </source>
</evidence>
<accession>A0A058ZIL4</accession>
<name>A0A058ZIL4_FONAL</name>
<feature type="compositionally biased region" description="Low complexity" evidence="1">
    <location>
        <begin position="296"/>
        <end position="313"/>
    </location>
</feature>
<gene>
    <name evidence="2" type="ORF">H696_00901</name>
</gene>
<feature type="compositionally biased region" description="Basic and acidic residues" evidence="1">
    <location>
        <begin position="461"/>
        <end position="473"/>
    </location>
</feature>
<evidence type="ECO:0000256" key="1">
    <source>
        <dbReference type="SAM" id="MobiDB-lite"/>
    </source>
</evidence>
<proteinExistence type="predicted"/>
<feature type="compositionally biased region" description="Basic and acidic residues" evidence="1">
    <location>
        <begin position="434"/>
        <end position="452"/>
    </location>
</feature>
<dbReference type="OMA" id="WPACEEY"/>
<dbReference type="AlphaFoldDB" id="A0A058ZIL4"/>
<feature type="region of interest" description="Disordered" evidence="1">
    <location>
        <begin position="257"/>
        <end position="582"/>
    </location>
</feature>
<feature type="compositionally biased region" description="Polar residues" evidence="1">
    <location>
        <begin position="327"/>
        <end position="336"/>
    </location>
</feature>
<sequence length="670" mass="69069">MNLPKGHMSDPLPHGGPCWPAAGSLVEAYSEASGNFLLSMVILAPSSGDGQVLVHPLFTPHLAFTPAGNLRSISPERALFALYQHSLLAGRFHSPGLPPVSPIVAPPPQSLPSPGPRHQHPQCSTPMDVFAASLAEPLRLYAPWTDNFFHPATLVGSLPNGLVEVVFDSAASQPHAIKPEFLHLRCFYPPPHHHVMASPVDPRLVAHHPSIAPIPGRPLMFYGTGPGLAPQPEGMPPSMGVTPGWPACEEYFSPAAELTPSPAASPMGLPAVDPPAGRVASPMANHPTASSAAGQAGRPVASPAAGPAAGRPVTTRPIHGAKVPGKDQSTGPSRATPSPFKSPKHASGPFSTPPPPPSKSVTLLRRLDKGDLATGGPTSPKLKDLRSTSKAAGASTRGKSADAHSHPSMSAGAADAPSPKPGKSTMKAPHRKDHTGPKAGRDPVAPKDREDLPGVDGIPAGKEDPPSAKDRGDGGAYPVPASVVPASDCPETPSPGLDWSKVSDKKKNKKPKKKPASSQQLPTPLDDSSGTTSHPAPGSASDPPVASTLADDSTPGSGCTSSPGSGSGSAFSPRPPRVPSRSTTWILHPLATEHSSSEDILRLFAPFQGVTVDGISAQADGTRYSHVTLPPTVTLSRANRHLQSVQASSGSPPTMLHRRLAVLPASTTIT</sequence>
<dbReference type="EMBL" id="KB932201">
    <property type="protein sequence ID" value="KCV73362.1"/>
    <property type="molecule type" value="Genomic_DNA"/>
</dbReference>
<dbReference type="Proteomes" id="UP000030693">
    <property type="component" value="Unassembled WGS sequence"/>
</dbReference>
<protein>
    <submittedName>
        <fullName evidence="2">Uncharacterized protein</fullName>
    </submittedName>
</protein>